<evidence type="ECO:0000313" key="3">
    <source>
        <dbReference type="Proteomes" id="UP000182278"/>
    </source>
</evidence>
<keyword evidence="1" id="KW-0472">Membrane</keyword>
<evidence type="ECO:0000313" key="2">
    <source>
        <dbReference type="EMBL" id="OIN97949.1"/>
    </source>
</evidence>
<accession>A0A1J4SI65</accession>
<organism evidence="2 3">
    <name type="scientific">Candidatus Desantisbacteria bacterium CG1_02_38_46</name>
    <dbReference type="NCBI Taxonomy" id="1817893"/>
    <lineage>
        <taxon>Bacteria</taxon>
        <taxon>Candidatus Desantisiibacteriota</taxon>
    </lineage>
</organism>
<keyword evidence="1" id="KW-1133">Transmembrane helix</keyword>
<feature type="transmembrane region" description="Helical" evidence="1">
    <location>
        <begin position="6"/>
        <end position="25"/>
    </location>
</feature>
<proteinExistence type="predicted"/>
<gene>
    <name evidence="2" type="ORF">AUJ66_01905</name>
</gene>
<protein>
    <submittedName>
        <fullName evidence="2">Uncharacterized protein</fullName>
    </submittedName>
</protein>
<feature type="transmembrane region" description="Helical" evidence="1">
    <location>
        <begin position="58"/>
        <end position="79"/>
    </location>
</feature>
<dbReference type="STRING" id="1817893.AUJ66_01905"/>
<dbReference type="AlphaFoldDB" id="A0A1J4SI65"/>
<evidence type="ECO:0000256" key="1">
    <source>
        <dbReference type="SAM" id="Phobius"/>
    </source>
</evidence>
<reference evidence="2 3" key="1">
    <citation type="journal article" date="2016" name="Environ. Microbiol.">
        <title>Genomic resolution of a cold subsurface aquifer community provides metabolic insights for novel microbes adapted to high CO concentrations.</title>
        <authorList>
            <person name="Probst A.J."/>
            <person name="Castelle C.J."/>
            <person name="Singh A."/>
            <person name="Brown C.T."/>
            <person name="Anantharaman K."/>
            <person name="Sharon I."/>
            <person name="Hug L.A."/>
            <person name="Burstein D."/>
            <person name="Emerson J.B."/>
            <person name="Thomas B.C."/>
            <person name="Banfield J.F."/>
        </authorList>
    </citation>
    <scope>NUCLEOTIDE SEQUENCE [LARGE SCALE GENOMIC DNA]</scope>
    <source>
        <strain evidence="2">CG1_02_38_46</strain>
    </source>
</reference>
<keyword evidence="1" id="KW-0812">Transmembrane</keyword>
<dbReference type="EMBL" id="MNUO01000030">
    <property type="protein sequence ID" value="OIN97949.1"/>
    <property type="molecule type" value="Genomic_DNA"/>
</dbReference>
<sequence length="81" mass="9461">MELAIFIGLWFFFLGMSIYAIRYFLSGGKSFLLGIPSIILFIILIMMFPGVYHGYRGVIFWTLWILILIGILIFFIAVFRK</sequence>
<feature type="transmembrane region" description="Helical" evidence="1">
    <location>
        <begin position="32"/>
        <end position="52"/>
    </location>
</feature>
<name>A0A1J4SI65_9BACT</name>
<dbReference type="Proteomes" id="UP000182278">
    <property type="component" value="Unassembled WGS sequence"/>
</dbReference>
<comment type="caution">
    <text evidence="2">The sequence shown here is derived from an EMBL/GenBank/DDBJ whole genome shotgun (WGS) entry which is preliminary data.</text>
</comment>